<protein>
    <submittedName>
        <fullName evidence="2">Uncharacterized protein</fullName>
    </submittedName>
</protein>
<dbReference type="Proteomes" id="UP000886523">
    <property type="component" value="Unassembled WGS sequence"/>
</dbReference>
<feature type="chain" id="PRO_5040247757" evidence="1">
    <location>
        <begin position="19"/>
        <end position="65"/>
    </location>
</feature>
<comment type="caution">
    <text evidence="2">The sequence shown here is derived from an EMBL/GenBank/DDBJ whole genome shotgun (WGS) entry which is preliminary data.</text>
</comment>
<organism evidence="2 3">
    <name type="scientific">Hydnum rufescens UP504</name>
    <dbReference type="NCBI Taxonomy" id="1448309"/>
    <lineage>
        <taxon>Eukaryota</taxon>
        <taxon>Fungi</taxon>
        <taxon>Dikarya</taxon>
        <taxon>Basidiomycota</taxon>
        <taxon>Agaricomycotina</taxon>
        <taxon>Agaricomycetes</taxon>
        <taxon>Cantharellales</taxon>
        <taxon>Hydnaceae</taxon>
        <taxon>Hydnum</taxon>
    </lineage>
</organism>
<proteinExistence type="predicted"/>
<accession>A0A9P6DNA7</accession>
<reference evidence="2" key="1">
    <citation type="journal article" date="2020" name="Nat. Commun.">
        <title>Large-scale genome sequencing of mycorrhizal fungi provides insights into the early evolution of symbiotic traits.</title>
        <authorList>
            <person name="Miyauchi S."/>
            <person name="Kiss E."/>
            <person name="Kuo A."/>
            <person name="Drula E."/>
            <person name="Kohler A."/>
            <person name="Sanchez-Garcia M."/>
            <person name="Morin E."/>
            <person name="Andreopoulos B."/>
            <person name="Barry K.W."/>
            <person name="Bonito G."/>
            <person name="Buee M."/>
            <person name="Carver A."/>
            <person name="Chen C."/>
            <person name="Cichocki N."/>
            <person name="Clum A."/>
            <person name="Culley D."/>
            <person name="Crous P.W."/>
            <person name="Fauchery L."/>
            <person name="Girlanda M."/>
            <person name="Hayes R.D."/>
            <person name="Keri Z."/>
            <person name="LaButti K."/>
            <person name="Lipzen A."/>
            <person name="Lombard V."/>
            <person name="Magnuson J."/>
            <person name="Maillard F."/>
            <person name="Murat C."/>
            <person name="Nolan M."/>
            <person name="Ohm R.A."/>
            <person name="Pangilinan J."/>
            <person name="Pereira M.F."/>
            <person name="Perotto S."/>
            <person name="Peter M."/>
            <person name="Pfister S."/>
            <person name="Riley R."/>
            <person name="Sitrit Y."/>
            <person name="Stielow J.B."/>
            <person name="Szollosi G."/>
            <person name="Zifcakova L."/>
            <person name="Stursova M."/>
            <person name="Spatafora J.W."/>
            <person name="Tedersoo L."/>
            <person name="Vaario L.M."/>
            <person name="Yamada A."/>
            <person name="Yan M."/>
            <person name="Wang P."/>
            <person name="Xu J."/>
            <person name="Bruns T."/>
            <person name="Baldrian P."/>
            <person name="Vilgalys R."/>
            <person name="Dunand C."/>
            <person name="Henrissat B."/>
            <person name="Grigoriev I.V."/>
            <person name="Hibbett D."/>
            <person name="Nagy L.G."/>
            <person name="Martin F.M."/>
        </authorList>
    </citation>
    <scope>NUCLEOTIDE SEQUENCE</scope>
    <source>
        <strain evidence="2">UP504</strain>
    </source>
</reference>
<dbReference type="EMBL" id="MU129073">
    <property type="protein sequence ID" value="KAF9507742.1"/>
    <property type="molecule type" value="Genomic_DNA"/>
</dbReference>
<feature type="signal peptide" evidence="1">
    <location>
        <begin position="1"/>
        <end position="18"/>
    </location>
</feature>
<evidence type="ECO:0000313" key="3">
    <source>
        <dbReference type="Proteomes" id="UP000886523"/>
    </source>
</evidence>
<keyword evidence="3" id="KW-1185">Reference proteome</keyword>
<evidence type="ECO:0000256" key="1">
    <source>
        <dbReference type="SAM" id="SignalP"/>
    </source>
</evidence>
<keyword evidence="1" id="KW-0732">Signal</keyword>
<evidence type="ECO:0000313" key="2">
    <source>
        <dbReference type="EMBL" id="KAF9507742.1"/>
    </source>
</evidence>
<dbReference type="AlphaFoldDB" id="A0A9P6DNA7"/>
<name>A0A9P6DNA7_9AGAM</name>
<gene>
    <name evidence="2" type="ORF">BS47DRAFT_1351149</name>
</gene>
<sequence length="65" mass="6968">MSPRMIVVAALLFSTSSASLTISGTPLAGPNLSWIASHPTNRSLLFARRGYPGQILLTCRTTDFC</sequence>